<evidence type="ECO:0000313" key="3">
    <source>
        <dbReference type="Proteomes" id="UP000285908"/>
    </source>
</evidence>
<evidence type="ECO:0000313" key="2">
    <source>
        <dbReference type="EMBL" id="RVV99958.1"/>
    </source>
</evidence>
<reference evidence="2 3" key="1">
    <citation type="submission" date="2018-11" db="EMBL/GenBank/DDBJ databases">
        <title>Mesobaculum littorinae gen. nov., sp. nov., isolated from Littorina scabra that represents a novel genus of the order Rhodobacteraceae.</title>
        <authorList>
            <person name="Li F."/>
        </authorList>
    </citation>
    <scope>NUCLEOTIDE SEQUENCE [LARGE SCALE GENOMIC DNA]</scope>
    <source>
        <strain evidence="2 3">M0103</strain>
    </source>
</reference>
<evidence type="ECO:0000256" key="1">
    <source>
        <dbReference type="SAM" id="Phobius"/>
    </source>
</evidence>
<name>A0A438AMH5_9RHOB</name>
<proteinExistence type="predicted"/>
<dbReference type="EMBL" id="RQXX01000001">
    <property type="protein sequence ID" value="RVV99958.1"/>
    <property type="molecule type" value="Genomic_DNA"/>
</dbReference>
<dbReference type="RefSeq" id="WP_127905401.1">
    <property type="nucleotide sequence ID" value="NZ_RQXX01000001.1"/>
</dbReference>
<keyword evidence="1" id="KW-1133">Transmembrane helix</keyword>
<organism evidence="2 3">
    <name type="scientific">Mesobaculum littorinae</name>
    <dbReference type="NCBI Taxonomy" id="2486419"/>
    <lineage>
        <taxon>Bacteria</taxon>
        <taxon>Pseudomonadati</taxon>
        <taxon>Pseudomonadota</taxon>
        <taxon>Alphaproteobacteria</taxon>
        <taxon>Rhodobacterales</taxon>
        <taxon>Roseobacteraceae</taxon>
        <taxon>Mesobaculum</taxon>
    </lineage>
</organism>
<comment type="caution">
    <text evidence="2">The sequence shown here is derived from an EMBL/GenBank/DDBJ whole genome shotgun (WGS) entry which is preliminary data.</text>
</comment>
<dbReference type="AlphaFoldDB" id="A0A438AMH5"/>
<keyword evidence="1" id="KW-0812">Transmembrane</keyword>
<keyword evidence="3" id="KW-1185">Reference proteome</keyword>
<keyword evidence="1" id="KW-0472">Membrane</keyword>
<dbReference type="Proteomes" id="UP000285908">
    <property type="component" value="Unassembled WGS sequence"/>
</dbReference>
<dbReference type="OrthoDB" id="9127558at2"/>
<protein>
    <submittedName>
        <fullName evidence="2">Uncharacterized protein</fullName>
    </submittedName>
</protein>
<feature type="transmembrane region" description="Helical" evidence="1">
    <location>
        <begin position="6"/>
        <end position="33"/>
    </location>
</feature>
<feature type="transmembrane region" description="Helical" evidence="1">
    <location>
        <begin position="141"/>
        <end position="163"/>
    </location>
</feature>
<sequence>MYNVIWHAAIGAIVGSVITYFAAVRNIHASAVIDERRKWRNKMRKLALGLASAMRDKEETKAQLLRDEIRMNLNPSDDMDRSILEETCAGKVSKRVSILLKHDWERAKLEASIFKKFLRYADRPIFCERLKREDFLKWKSGAICGLSFALLIFFPAIFIHFLVPLGKFLRSSWMQFSQYL</sequence>
<accession>A0A438AMH5</accession>
<gene>
    <name evidence="2" type="ORF">EKE94_04720</name>
</gene>